<feature type="transmembrane region" description="Helical" evidence="2">
    <location>
        <begin position="9"/>
        <end position="30"/>
    </location>
</feature>
<keyword evidence="2" id="KW-0812">Transmembrane</keyword>
<dbReference type="Proteomes" id="UP000469430">
    <property type="component" value="Unassembled WGS sequence"/>
</dbReference>
<dbReference type="InterPro" id="IPR007401">
    <property type="entry name" value="DUF454"/>
</dbReference>
<keyword evidence="2" id="KW-0472">Membrane</keyword>
<evidence type="ECO:0000256" key="2">
    <source>
        <dbReference type="SAM" id="Phobius"/>
    </source>
</evidence>
<feature type="transmembrane region" description="Helical" evidence="2">
    <location>
        <begin position="109"/>
        <end position="127"/>
    </location>
</feature>
<dbReference type="Pfam" id="PF04304">
    <property type="entry name" value="DUF454"/>
    <property type="match status" value="1"/>
</dbReference>
<evidence type="ECO:0000313" key="3">
    <source>
        <dbReference type="EMBL" id="MXO99496.1"/>
    </source>
</evidence>
<dbReference type="PANTHER" id="PTHR35813:SF1">
    <property type="entry name" value="INNER MEMBRANE PROTEIN YBAN"/>
    <property type="match status" value="1"/>
</dbReference>
<comment type="caution">
    <text evidence="3">The sequence shown here is derived from an EMBL/GenBank/DDBJ whole genome shotgun (WGS) entry which is preliminary data.</text>
</comment>
<sequence>MQRGRLSRAFWLVLGLLMVGIGFIGIFVPLLPTTDFLLLALPCFAKSSPRLEAWLINHPKFGPNLRAWRRNRAVPRKAKWMACIGMSFGYAMFWLHVRPEREWVWNWRWGWSIGIALFLIFWARWIIRRPEPQADPGPEPQAEPARVPQAGLLPATPPAAIGSERS</sequence>
<evidence type="ECO:0000256" key="1">
    <source>
        <dbReference type="SAM" id="MobiDB-lite"/>
    </source>
</evidence>
<organism evidence="3 4">
    <name type="scientific">Croceibacterium xixiisoli</name>
    <dbReference type="NCBI Taxonomy" id="1476466"/>
    <lineage>
        <taxon>Bacteria</taxon>
        <taxon>Pseudomonadati</taxon>
        <taxon>Pseudomonadota</taxon>
        <taxon>Alphaproteobacteria</taxon>
        <taxon>Sphingomonadales</taxon>
        <taxon>Erythrobacteraceae</taxon>
        <taxon>Croceibacterium</taxon>
    </lineage>
</organism>
<protein>
    <submittedName>
        <fullName evidence="3">DUF454 family protein</fullName>
    </submittedName>
</protein>
<proteinExistence type="predicted"/>
<keyword evidence="4" id="KW-1185">Reference proteome</keyword>
<keyword evidence="2" id="KW-1133">Transmembrane helix</keyword>
<name>A0A6I4TTZ4_9SPHN</name>
<feature type="transmembrane region" description="Helical" evidence="2">
    <location>
        <begin position="78"/>
        <end position="97"/>
    </location>
</feature>
<evidence type="ECO:0000313" key="4">
    <source>
        <dbReference type="Proteomes" id="UP000469430"/>
    </source>
</evidence>
<dbReference type="GO" id="GO:0005886">
    <property type="term" value="C:plasma membrane"/>
    <property type="evidence" value="ECO:0007669"/>
    <property type="project" value="TreeGrafter"/>
</dbReference>
<dbReference type="PANTHER" id="PTHR35813">
    <property type="entry name" value="INNER MEMBRANE PROTEIN YBAN"/>
    <property type="match status" value="1"/>
</dbReference>
<dbReference type="AlphaFoldDB" id="A0A6I4TTZ4"/>
<dbReference type="EMBL" id="WTYJ01000002">
    <property type="protein sequence ID" value="MXO99496.1"/>
    <property type="molecule type" value="Genomic_DNA"/>
</dbReference>
<reference evidence="3 4" key="1">
    <citation type="submission" date="2019-12" db="EMBL/GenBank/DDBJ databases">
        <title>Genomic-based taxomic classification of the family Erythrobacteraceae.</title>
        <authorList>
            <person name="Xu L."/>
        </authorList>
    </citation>
    <scope>NUCLEOTIDE SEQUENCE [LARGE SCALE GENOMIC DNA]</scope>
    <source>
        <strain evidence="3 4">S36</strain>
    </source>
</reference>
<accession>A0A6I4TTZ4</accession>
<gene>
    <name evidence="3" type="ORF">GRI97_10900</name>
</gene>
<feature type="region of interest" description="Disordered" evidence="1">
    <location>
        <begin position="133"/>
        <end position="166"/>
    </location>
</feature>